<feature type="signal peptide" evidence="2">
    <location>
        <begin position="1"/>
        <end position="19"/>
    </location>
</feature>
<gene>
    <name evidence="3" type="ORF">PLEPLA_LOCUS42705</name>
</gene>
<comment type="caution">
    <text evidence="3">The sequence shown here is derived from an EMBL/GenBank/DDBJ whole genome shotgun (WGS) entry which is preliminary data.</text>
</comment>
<proteinExistence type="predicted"/>
<keyword evidence="4" id="KW-1185">Reference proteome</keyword>
<keyword evidence="2" id="KW-0732">Signal</keyword>
<evidence type="ECO:0000256" key="2">
    <source>
        <dbReference type="SAM" id="SignalP"/>
    </source>
</evidence>
<name>A0A9N7VPU5_PLEPL</name>
<protein>
    <submittedName>
        <fullName evidence="3">Uncharacterized protein</fullName>
    </submittedName>
</protein>
<evidence type="ECO:0000313" key="4">
    <source>
        <dbReference type="Proteomes" id="UP001153269"/>
    </source>
</evidence>
<sequence length="419" mass="46050">MIKVVIVCRWILLVTPMSSVQLGRWQEKLHRLSLRHLASYIQTLQRMCEPTTERYGGFDLLRLRPGPVHPSSDDLVVPGSPKRTISIPTLVRTPDQHSPLQLRAPELHRPSRLSLPDTGITGTCHRTRRKLLHPESQAAPLHLSGMKKLSPGAVARTSDPSVREAESGGSVELWSSELQRTVGIDMVLLGEPGTTRSSEEGCTGPGRRRSRSEPPYRSVVGSHLRIDAAAQPECDPTTERYGGFDLLRLRPGPVHPSSDDLVVPGSPRRTISIPTLVRTPDQHSPLQLRAPELHRSSRLSLPDTGITGARHRTRRKLLHSRECSSTSPPLWMKKLSPGAVARTSDPSVREAESGGSVELWSSELQRTVGIDMVLLGEPGTTRSSEEGCTGPGRRRSRSEPPYRSVVGSHLRIDAAAQPE</sequence>
<evidence type="ECO:0000313" key="3">
    <source>
        <dbReference type="EMBL" id="CAB1454938.1"/>
    </source>
</evidence>
<feature type="chain" id="PRO_5040290111" evidence="2">
    <location>
        <begin position="20"/>
        <end position="419"/>
    </location>
</feature>
<accession>A0A9N7VPU5</accession>
<dbReference type="EMBL" id="CADEAL010004233">
    <property type="protein sequence ID" value="CAB1454938.1"/>
    <property type="molecule type" value="Genomic_DNA"/>
</dbReference>
<feature type="region of interest" description="Disordered" evidence="1">
    <location>
        <begin position="151"/>
        <end position="170"/>
    </location>
</feature>
<organism evidence="3 4">
    <name type="scientific">Pleuronectes platessa</name>
    <name type="common">European plaice</name>
    <dbReference type="NCBI Taxonomy" id="8262"/>
    <lineage>
        <taxon>Eukaryota</taxon>
        <taxon>Metazoa</taxon>
        <taxon>Chordata</taxon>
        <taxon>Craniata</taxon>
        <taxon>Vertebrata</taxon>
        <taxon>Euteleostomi</taxon>
        <taxon>Actinopterygii</taxon>
        <taxon>Neopterygii</taxon>
        <taxon>Teleostei</taxon>
        <taxon>Neoteleostei</taxon>
        <taxon>Acanthomorphata</taxon>
        <taxon>Carangaria</taxon>
        <taxon>Pleuronectiformes</taxon>
        <taxon>Pleuronectoidei</taxon>
        <taxon>Pleuronectidae</taxon>
        <taxon>Pleuronectes</taxon>
    </lineage>
</organism>
<reference evidence="3" key="1">
    <citation type="submission" date="2020-03" db="EMBL/GenBank/DDBJ databases">
        <authorList>
            <person name="Weist P."/>
        </authorList>
    </citation>
    <scope>NUCLEOTIDE SEQUENCE</scope>
</reference>
<dbReference type="Proteomes" id="UP001153269">
    <property type="component" value="Unassembled WGS sequence"/>
</dbReference>
<evidence type="ECO:0000256" key="1">
    <source>
        <dbReference type="SAM" id="MobiDB-lite"/>
    </source>
</evidence>
<dbReference type="AlphaFoldDB" id="A0A9N7VPU5"/>
<feature type="region of interest" description="Disordered" evidence="1">
    <location>
        <begin position="191"/>
        <end position="218"/>
    </location>
</feature>
<feature type="region of interest" description="Disordered" evidence="1">
    <location>
        <begin position="376"/>
        <end position="419"/>
    </location>
</feature>